<keyword evidence="2" id="KW-1185">Reference proteome</keyword>
<protein>
    <submittedName>
        <fullName evidence="1">Uncharacterized protein</fullName>
    </submittedName>
</protein>
<accession>A0AAV4XSJ7</accession>
<sequence>MHVIISFERGGFSAPISFKEEIHPFPRVACQRLEKQQKQFPPVRDKTTGAEIGASKTIFFLFLLTNRCSPPILLLADIGNRRLERKRFPLPPIPFLPFQPSLFRMHRSRRGRKWFFGTGSCRSWAY</sequence>
<dbReference type="Proteomes" id="UP001054945">
    <property type="component" value="Unassembled WGS sequence"/>
</dbReference>
<gene>
    <name evidence="1" type="ORF">CEXT_233061</name>
</gene>
<dbReference type="AlphaFoldDB" id="A0AAV4XSJ7"/>
<reference evidence="1 2" key="1">
    <citation type="submission" date="2021-06" db="EMBL/GenBank/DDBJ databases">
        <title>Caerostris extrusa draft genome.</title>
        <authorList>
            <person name="Kono N."/>
            <person name="Arakawa K."/>
        </authorList>
    </citation>
    <scope>NUCLEOTIDE SEQUENCE [LARGE SCALE GENOMIC DNA]</scope>
</reference>
<name>A0AAV4XSJ7_CAEEX</name>
<proteinExistence type="predicted"/>
<organism evidence="1 2">
    <name type="scientific">Caerostris extrusa</name>
    <name type="common">Bark spider</name>
    <name type="synonym">Caerostris bankana</name>
    <dbReference type="NCBI Taxonomy" id="172846"/>
    <lineage>
        <taxon>Eukaryota</taxon>
        <taxon>Metazoa</taxon>
        <taxon>Ecdysozoa</taxon>
        <taxon>Arthropoda</taxon>
        <taxon>Chelicerata</taxon>
        <taxon>Arachnida</taxon>
        <taxon>Araneae</taxon>
        <taxon>Araneomorphae</taxon>
        <taxon>Entelegynae</taxon>
        <taxon>Araneoidea</taxon>
        <taxon>Araneidae</taxon>
        <taxon>Caerostris</taxon>
    </lineage>
</organism>
<evidence type="ECO:0000313" key="1">
    <source>
        <dbReference type="EMBL" id="GIY96829.1"/>
    </source>
</evidence>
<dbReference type="EMBL" id="BPLR01000708">
    <property type="protein sequence ID" value="GIY96829.1"/>
    <property type="molecule type" value="Genomic_DNA"/>
</dbReference>
<comment type="caution">
    <text evidence="1">The sequence shown here is derived from an EMBL/GenBank/DDBJ whole genome shotgun (WGS) entry which is preliminary data.</text>
</comment>
<evidence type="ECO:0000313" key="2">
    <source>
        <dbReference type="Proteomes" id="UP001054945"/>
    </source>
</evidence>